<dbReference type="InterPro" id="IPR040521">
    <property type="entry name" value="KDZ"/>
</dbReference>
<name>A0ABR3EJN9_9AGAR</name>
<evidence type="ECO:0000313" key="3">
    <source>
        <dbReference type="Proteomes" id="UP001465976"/>
    </source>
</evidence>
<dbReference type="Pfam" id="PF18758">
    <property type="entry name" value="KDZ"/>
    <property type="match status" value="1"/>
</dbReference>
<dbReference type="EMBL" id="JBAHYK010003980">
    <property type="protein sequence ID" value="KAL0563073.1"/>
    <property type="molecule type" value="Genomic_DNA"/>
</dbReference>
<dbReference type="Proteomes" id="UP001465976">
    <property type="component" value="Unassembled WGS sequence"/>
</dbReference>
<organism evidence="2 3">
    <name type="scientific">Marasmius crinis-equi</name>
    <dbReference type="NCBI Taxonomy" id="585013"/>
    <lineage>
        <taxon>Eukaryota</taxon>
        <taxon>Fungi</taxon>
        <taxon>Dikarya</taxon>
        <taxon>Basidiomycota</taxon>
        <taxon>Agaricomycotina</taxon>
        <taxon>Agaricomycetes</taxon>
        <taxon>Agaricomycetidae</taxon>
        <taxon>Agaricales</taxon>
        <taxon>Marasmiineae</taxon>
        <taxon>Marasmiaceae</taxon>
        <taxon>Marasmius</taxon>
    </lineage>
</organism>
<keyword evidence="3" id="KW-1185">Reference proteome</keyword>
<feature type="compositionally biased region" description="Pro residues" evidence="1">
    <location>
        <begin position="130"/>
        <end position="139"/>
    </location>
</feature>
<proteinExistence type="predicted"/>
<protein>
    <submittedName>
        <fullName evidence="2">Uncharacterized protein</fullName>
    </submittedName>
</protein>
<reference evidence="2 3" key="1">
    <citation type="submission" date="2024-02" db="EMBL/GenBank/DDBJ databases">
        <title>A draft genome for the cacao thread blight pathogen Marasmius crinis-equi.</title>
        <authorList>
            <person name="Cohen S.P."/>
            <person name="Baruah I.K."/>
            <person name="Amoako-Attah I."/>
            <person name="Bukari Y."/>
            <person name="Meinhardt L.W."/>
            <person name="Bailey B.A."/>
        </authorList>
    </citation>
    <scope>NUCLEOTIDE SEQUENCE [LARGE SCALE GENOMIC DNA]</scope>
    <source>
        <strain evidence="2 3">GH-76</strain>
    </source>
</reference>
<gene>
    <name evidence="2" type="ORF">V5O48_019003</name>
</gene>
<dbReference type="PANTHER" id="PTHR33096">
    <property type="entry name" value="CXC2 DOMAIN-CONTAINING PROTEIN"/>
    <property type="match status" value="1"/>
</dbReference>
<feature type="region of interest" description="Disordered" evidence="1">
    <location>
        <begin position="108"/>
        <end position="154"/>
    </location>
</feature>
<sequence>MAVAIGLLDLYQSLCRHSSDAVTALAAALETTYKRSGFRLLDSDGAAPTDPLRRALEHSLEWYDVLVNNIERELDNQLETLKPTLPKLPDTISSIPTPLAESVAFSMIPSRPSPESAHVPATNKSETTPADPPSHPTPRPVSEDAPGKDPPLTPGQCSAYLQRLCPACFGGKSFGASFRVGGDFHIAIDGTFHHRHLKSGGDGVNFHDSYRFEEKEFVDGVGVRIEKERKRPPKPHEPVIPDHVVDADHDSFNAAKGDKEKTTSKRFDENGVMALVCRHDIPLFAASIDTPGEQQKYAVALLEDFFSQIPPQATVTTLYDIGCVLDRSLRMVSQSILCSVK</sequence>
<evidence type="ECO:0000256" key="1">
    <source>
        <dbReference type="SAM" id="MobiDB-lite"/>
    </source>
</evidence>
<dbReference type="PANTHER" id="PTHR33096:SF1">
    <property type="entry name" value="CXC1-LIKE CYSTEINE CLUSTER ASSOCIATED WITH KDZ TRANSPOSASES DOMAIN-CONTAINING PROTEIN"/>
    <property type="match status" value="1"/>
</dbReference>
<evidence type="ECO:0000313" key="2">
    <source>
        <dbReference type="EMBL" id="KAL0563073.1"/>
    </source>
</evidence>
<comment type="caution">
    <text evidence="2">The sequence shown here is derived from an EMBL/GenBank/DDBJ whole genome shotgun (WGS) entry which is preliminary data.</text>
</comment>
<accession>A0ABR3EJN9</accession>